<dbReference type="InterPro" id="IPR004805">
    <property type="entry name" value="DnaE2/DnaE/PolC"/>
</dbReference>
<dbReference type="Pfam" id="PF14579">
    <property type="entry name" value="HHH_6"/>
    <property type="match status" value="1"/>
</dbReference>
<dbReference type="InterPro" id="IPR044923">
    <property type="entry name" value="PolC_middle_finger_sf"/>
</dbReference>
<comment type="subcellular location">
    <subcellularLocation>
        <location evidence="11">Cytoplasm</location>
    </subcellularLocation>
</comment>
<dbReference type="SMART" id="SM00479">
    <property type="entry name" value="EXOIII"/>
    <property type="match status" value="1"/>
</dbReference>
<dbReference type="SMART" id="SM00481">
    <property type="entry name" value="POLIIIAc"/>
    <property type="match status" value="1"/>
</dbReference>
<keyword evidence="8 11" id="KW-0269">Exonuclease</keyword>
<dbReference type="SUPFAM" id="SSF160975">
    <property type="entry name" value="AF1531-like"/>
    <property type="match status" value="1"/>
</dbReference>
<comment type="function">
    <text evidence="1 11">Required for replicative DNA synthesis. This DNA polymerase also exhibits 3' to 5' exonuclease activity.</text>
</comment>
<protein>
    <recommendedName>
        <fullName evidence="11">DNA polymerase III PolC-type</fullName>
        <shortName evidence="11">PolIII</shortName>
        <ecNumber evidence="11">2.7.7.7</ecNumber>
    </recommendedName>
</protein>
<dbReference type="Pfam" id="PF02811">
    <property type="entry name" value="PHP"/>
    <property type="match status" value="1"/>
</dbReference>
<evidence type="ECO:0000256" key="9">
    <source>
        <dbReference type="ARBA" id="ARBA00022932"/>
    </source>
</evidence>
<dbReference type="GO" id="GO:0003677">
    <property type="term" value="F:DNA binding"/>
    <property type="evidence" value="ECO:0007669"/>
    <property type="project" value="UniProtKB-UniRule"/>
</dbReference>
<keyword evidence="9 11" id="KW-0239">DNA-directed DNA polymerase</keyword>
<dbReference type="CDD" id="cd07435">
    <property type="entry name" value="PHP_PolIIIA_POLC"/>
    <property type="match status" value="1"/>
</dbReference>
<evidence type="ECO:0000259" key="13">
    <source>
        <dbReference type="SMART" id="SM00481"/>
    </source>
</evidence>
<dbReference type="GO" id="GO:0003887">
    <property type="term" value="F:DNA-directed DNA polymerase activity"/>
    <property type="evidence" value="ECO:0007669"/>
    <property type="project" value="UniProtKB-UniRule"/>
</dbReference>
<keyword evidence="6 11" id="KW-0540">Nuclease</keyword>
<evidence type="ECO:0000256" key="7">
    <source>
        <dbReference type="ARBA" id="ARBA00022801"/>
    </source>
</evidence>
<keyword evidence="15" id="KW-1185">Reference proteome</keyword>
<dbReference type="InterPro" id="IPR006054">
    <property type="entry name" value="DnaQ"/>
</dbReference>
<dbReference type="GO" id="GO:0005737">
    <property type="term" value="C:cytoplasm"/>
    <property type="evidence" value="ECO:0007669"/>
    <property type="project" value="UniProtKB-SubCell"/>
</dbReference>
<proteinExistence type="inferred from homology"/>
<dbReference type="Gene3D" id="2.40.50.140">
    <property type="entry name" value="Nucleic acid-binding proteins"/>
    <property type="match status" value="1"/>
</dbReference>
<sequence length="1421" mass="160629">MKFRIKNVDLSASKLIERIMGFYPDEAFSNLILSSVVVNPTNKELTMIFDSEVSQEMKRFLLEHFALIASSQLKSRIKFIFSETKGHSKEKSDTERKEKTVNCLDKKELFKYVNGLSSYLEKASIEYDGTKVLITVSNAFARQRIVSKKRELSEALWKVIGKPVPHEVILKSEETKEAKHEETSNVSPSKKSLKIEQVNSNIAREKRPTVLMGRRIKVAPQRISDIVGNENSVVVAGEVFGLELWKGKVAVLTFNVTDFTDSISCKIIGRKAEEVVENISNGDGVIVRGKIEYDTRKREEVLIVNDLNPFELPKRLDTNKEKRVELHLHTKMSALDSVVEVSELFKTLKEWGHTAVALTDHGVVQSIPEFYFAAKKAGIKPIFGMEGYMINDLEAIVSNLGEYDGELLDKTYVVFDLETTGLNPSADEIIEFGAIKLKGTEIVDSFTTLVKPKREISAETFEITGISNEMLKDAPSLEEALSSFLEFIEGCILVAHNATFDYRFVRSAVKELFGKDWNAPYIDTLALSKSLLKSRSYSLDNVVKHLKLGNFNHHRALEDARVTTEVFKKFLNMVTKRGIKKVSELEKLRKNINISSLKPQHVSILAKNKAGLRNLYILVTESHTRYFHGKPRIPKSVLNQHREGLLIGSACVSGELSRAYLNGANAQELEEIAKFFDYIEIMPLDVIEESDMKLSRETLREMYREFYRIGRKLNIPVVMTGDVHFLEPHHNIFRAAIQAAQDQENFAKQPALYLRTTEEMLQAAMEIFKDEEIAREVVITNTNRIAEQVEEIVPVEGKLHPPIIEGADEQVRELTMKRAKEVYGEPLPEIVKLRLEKELHAIIDHGYAVLYIIAQKMVKKSNEDGYVVGSRGSVGSSLVATMMGITEVNPLPPHYVCPSCKRSEFILDGSVESGYDLKDKECPKCGTKMAKNGQNIPFETFLGFKGDKVPDIDLNFSGEYQEHAHAYLEKLFGRDHVYRAGTISTIAERTAYGFVRAYIEKSGKRLRGAEMERLAIGITGVKRTTGQHPGGLMIVPKDRDVHEFTPVQFPANDTKSSTRTTHFAYEVIHDDLVKIDALGHDDPTFIKLLKDITGIDPTAIPMDDRDTISIFSSTKALGIKPEDLGTDVGTLGIPEFGTQFVRGMLQETRPKSFGELVRISGLSHGTDVWLNNARDWIASRKATLGEVIACRDDIMNYLIMKGIEPLKAFKIMENVRKGKGIKPEEEQLMHEHAVPEWFIESCKRIKYLFPKAHAVAYVSMAFRVAYFKVHHPLAFYATYFTVKGDEFDVELALSDIHSIKKEIASLKGNPDKNVKEKAKETLLEVVLEMRLRGYKFLAVDLEKSDATKFIIEENALRIPFNRIKNLGTKAAISIIKERKKKPFSSIEDLIRRTALNKTIVEILRKYGALKGLPEKEQITLF</sequence>
<keyword evidence="3 11" id="KW-0808">Transferase</keyword>
<dbReference type="Gene3D" id="1.10.150.700">
    <property type="entry name" value="PolC, middle finger domain"/>
    <property type="match status" value="2"/>
</dbReference>
<evidence type="ECO:0000256" key="11">
    <source>
        <dbReference type="HAMAP-Rule" id="MF_00356"/>
    </source>
</evidence>
<dbReference type="KEGG" id="kpf:IX53_05215"/>
<dbReference type="InterPro" id="IPR003141">
    <property type="entry name" value="Pol/His_phosphatase_N"/>
</dbReference>
<dbReference type="GO" id="GO:0008408">
    <property type="term" value="F:3'-5' exonuclease activity"/>
    <property type="evidence" value="ECO:0007669"/>
    <property type="project" value="UniProtKB-UniRule"/>
</dbReference>
<evidence type="ECO:0000256" key="1">
    <source>
        <dbReference type="ARBA" id="ARBA00003452"/>
    </source>
</evidence>
<evidence type="ECO:0000256" key="3">
    <source>
        <dbReference type="ARBA" id="ARBA00022679"/>
    </source>
</evidence>
<reference evidence="14 15" key="1">
    <citation type="submission" date="2015-04" db="EMBL/GenBank/DDBJ databases">
        <title>Complete Genome Sequence of Kosmotoga pacifica SLHLJ1.</title>
        <authorList>
            <person name="Jiang L.J."/>
            <person name="Shao Z.Z."/>
            <person name="Jebbar M."/>
        </authorList>
    </citation>
    <scope>NUCLEOTIDE SEQUENCE [LARGE SCALE GENOMIC DNA]</scope>
    <source>
        <strain evidence="14 15">SLHLJ1</strain>
    </source>
</reference>
<dbReference type="NCBIfam" id="NF001688">
    <property type="entry name" value="PRK00448.1"/>
    <property type="match status" value="1"/>
</dbReference>
<dbReference type="FunFam" id="3.30.420.10:FF:000045">
    <property type="entry name" value="3'-5' exonuclease DinG"/>
    <property type="match status" value="1"/>
</dbReference>
<dbReference type="Gene3D" id="3.30.1900.20">
    <property type="match status" value="2"/>
</dbReference>
<evidence type="ECO:0000256" key="8">
    <source>
        <dbReference type="ARBA" id="ARBA00022839"/>
    </source>
</evidence>
<organism evidence="14 15">
    <name type="scientific">Kosmotoga pacifica</name>
    <dbReference type="NCBI Taxonomy" id="1330330"/>
    <lineage>
        <taxon>Bacteria</taxon>
        <taxon>Thermotogati</taxon>
        <taxon>Thermotogota</taxon>
        <taxon>Thermotogae</taxon>
        <taxon>Kosmotogales</taxon>
        <taxon>Kosmotogaceae</taxon>
        <taxon>Kosmotoga</taxon>
    </lineage>
</organism>
<dbReference type="InterPro" id="IPR012337">
    <property type="entry name" value="RNaseH-like_sf"/>
</dbReference>
<evidence type="ECO:0000313" key="15">
    <source>
        <dbReference type="Proteomes" id="UP000035159"/>
    </source>
</evidence>
<dbReference type="PANTHER" id="PTHR32294">
    <property type="entry name" value="DNA POLYMERASE III SUBUNIT ALPHA"/>
    <property type="match status" value="1"/>
</dbReference>
<dbReference type="STRING" id="1330330.IX53_05215"/>
<dbReference type="NCBIfam" id="TIGR01405">
    <property type="entry name" value="polC_Gram_pos"/>
    <property type="match status" value="1"/>
</dbReference>
<dbReference type="SUPFAM" id="SSF53098">
    <property type="entry name" value="Ribonuclease H-like"/>
    <property type="match status" value="1"/>
</dbReference>
<dbReference type="Pfam" id="PF00929">
    <property type="entry name" value="RNase_T"/>
    <property type="match status" value="1"/>
</dbReference>
<dbReference type="RefSeq" id="WP_047754449.1">
    <property type="nucleotide sequence ID" value="NZ_CAJUHA010000008.1"/>
</dbReference>
<feature type="domain" description="Exonuclease" evidence="12">
    <location>
        <begin position="411"/>
        <end position="576"/>
    </location>
</feature>
<evidence type="ECO:0000256" key="5">
    <source>
        <dbReference type="ARBA" id="ARBA00022705"/>
    </source>
</evidence>
<dbReference type="InterPro" id="IPR004013">
    <property type="entry name" value="PHP_dom"/>
</dbReference>
<gene>
    <name evidence="11 14" type="primary">polC</name>
    <name evidence="14" type="ORF">IX53_05215</name>
</gene>
<evidence type="ECO:0000256" key="4">
    <source>
        <dbReference type="ARBA" id="ARBA00022695"/>
    </source>
</evidence>
<dbReference type="PANTHER" id="PTHR32294:SF5">
    <property type="entry name" value="DNA POLYMERASE III POLC-TYPE"/>
    <property type="match status" value="1"/>
</dbReference>
<dbReference type="Gene3D" id="3.30.420.10">
    <property type="entry name" value="Ribonuclease H-like superfamily/Ribonuclease H"/>
    <property type="match status" value="1"/>
</dbReference>
<dbReference type="PATRIC" id="fig|1330330.3.peg.1046"/>
<accession>A0A0G2Z6T2</accession>
<evidence type="ECO:0000256" key="2">
    <source>
        <dbReference type="ARBA" id="ARBA00022490"/>
    </source>
</evidence>
<comment type="catalytic activity">
    <reaction evidence="10 11">
        <text>DNA(n) + a 2'-deoxyribonucleoside 5'-triphosphate = DNA(n+1) + diphosphate</text>
        <dbReference type="Rhea" id="RHEA:22508"/>
        <dbReference type="Rhea" id="RHEA-COMP:17339"/>
        <dbReference type="Rhea" id="RHEA-COMP:17340"/>
        <dbReference type="ChEBI" id="CHEBI:33019"/>
        <dbReference type="ChEBI" id="CHEBI:61560"/>
        <dbReference type="ChEBI" id="CHEBI:173112"/>
        <dbReference type="EC" id="2.7.7.7"/>
    </reaction>
</comment>
<name>A0A0G2Z6T2_9BACT</name>
<dbReference type="Pfam" id="PF07733">
    <property type="entry name" value="DNA_pol3_alpha"/>
    <property type="match status" value="1"/>
</dbReference>
<dbReference type="Gene3D" id="1.10.150.870">
    <property type="match status" value="1"/>
</dbReference>
<evidence type="ECO:0000259" key="12">
    <source>
        <dbReference type="SMART" id="SM00479"/>
    </source>
</evidence>
<dbReference type="InterPro" id="IPR011708">
    <property type="entry name" value="DNA_pol3_alpha_NTPase_dom"/>
</dbReference>
<dbReference type="EMBL" id="CP011232">
    <property type="protein sequence ID" value="AKI97315.1"/>
    <property type="molecule type" value="Genomic_DNA"/>
</dbReference>
<feature type="domain" description="Polymerase/histidinol phosphatase N-terminal" evidence="13">
    <location>
        <begin position="324"/>
        <end position="391"/>
    </location>
</feature>
<dbReference type="OrthoDB" id="9804290at2"/>
<dbReference type="InterPro" id="IPR012340">
    <property type="entry name" value="NA-bd_OB-fold"/>
</dbReference>
<dbReference type="InterPro" id="IPR006308">
    <property type="entry name" value="Pol_III_a_PolC-type_gram_pos"/>
</dbReference>
<dbReference type="Gene3D" id="3.20.20.140">
    <property type="entry name" value="Metal-dependent hydrolases"/>
    <property type="match status" value="2"/>
</dbReference>
<dbReference type="GO" id="GO:0006261">
    <property type="term" value="P:DNA-templated DNA replication"/>
    <property type="evidence" value="ECO:0007669"/>
    <property type="project" value="UniProtKB-UniRule"/>
</dbReference>
<dbReference type="Pfam" id="PF17657">
    <property type="entry name" value="DNA_pol3_finger"/>
    <property type="match status" value="1"/>
</dbReference>
<comment type="similarity">
    <text evidence="11">Belongs to the DNA polymerase type-C family. PolC subfamily.</text>
</comment>
<dbReference type="InterPro" id="IPR036397">
    <property type="entry name" value="RNaseH_sf"/>
</dbReference>
<dbReference type="InterPro" id="IPR013520">
    <property type="entry name" value="Ribonucl_H"/>
</dbReference>
<evidence type="ECO:0000256" key="10">
    <source>
        <dbReference type="ARBA" id="ARBA00049244"/>
    </source>
</evidence>
<evidence type="ECO:0000256" key="6">
    <source>
        <dbReference type="ARBA" id="ARBA00022722"/>
    </source>
</evidence>
<dbReference type="CDD" id="cd04484">
    <property type="entry name" value="polC_OBF"/>
    <property type="match status" value="1"/>
</dbReference>
<dbReference type="EC" id="2.7.7.7" evidence="11"/>
<dbReference type="InterPro" id="IPR029460">
    <property type="entry name" value="DNAPol_HHH"/>
</dbReference>
<dbReference type="Proteomes" id="UP000035159">
    <property type="component" value="Chromosome"/>
</dbReference>
<keyword evidence="7 11" id="KW-0378">Hydrolase</keyword>
<evidence type="ECO:0000313" key="14">
    <source>
        <dbReference type="EMBL" id="AKI97315.1"/>
    </source>
</evidence>
<dbReference type="InterPro" id="IPR040982">
    <property type="entry name" value="DNA_pol3_finger"/>
</dbReference>
<dbReference type="NCBIfam" id="TIGR00573">
    <property type="entry name" value="dnaq"/>
    <property type="match status" value="1"/>
</dbReference>
<keyword evidence="5 11" id="KW-0235">DNA replication</keyword>
<dbReference type="CDD" id="cd06127">
    <property type="entry name" value="DEDDh"/>
    <property type="match status" value="1"/>
</dbReference>
<keyword evidence="2 11" id="KW-0963">Cytoplasm</keyword>
<keyword evidence="4 11" id="KW-0548">Nucleotidyltransferase</keyword>
<dbReference type="HAMAP" id="MF_00356">
    <property type="entry name" value="DNApol_PolC"/>
    <property type="match status" value="1"/>
</dbReference>